<dbReference type="InterPro" id="IPR037895">
    <property type="entry name" value="NUDCD1"/>
</dbReference>
<feature type="domain" description="CS" evidence="7">
    <location>
        <begin position="308"/>
        <end position="411"/>
    </location>
</feature>
<dbReference type="Proteomes" id="UP000309038">
    <property type="component" value="Unassembled WGS sequence"/>
</dbReference>
<evidence type="ECO:0000256" key="5">
    <source>
        <dbReference type="ARBA" id="ARBA00023242"/>
    </source>
</evidence>
<dbReference type="InterPro" id="IPR007052">
    <property type="entry name" value="CS_dom"/>
</dbReference>
<comment type="caution">
    <text evidence="8">The sequence shown here is derived from an EMBL/GenBank/DDBJ whole genome shotgun (WGS) entry which is preliminary data.</text>
</comment>
<dbReference type="PANTHER" id="PTHR21664:SF1">
    <property type="entry name" value="NUDC DOMAIN-CONTAINING PROTEIN 1"/>
    <property type="match status" value="1"/>
</dbReference>
<evidence type="ECO:0000256" key="1">
    <source>
        <dbReference type="ARBA" id="ARBA00004123"/>
    </source>
</evidence>
<organism evidence="8 9">
    <name type="scientific">Hermanssonia centrifuga</name>
    <dbReference type="NCBI Taxonomy" id="98765"/>
    <lineage>
        <taxon>Eukaryota</taxon>
        <taxon>Fungi</taxon>
        <taxon>Dikarya</taxon>
        <taxon>Basidiomycota</taxon>
        <taxon>Agaricomycotina</taxon>
        <taxon>Agaricomycetes</taxon>
        <taxon>Polyporales</taxon>
        <taxon>Meruliaceae</taxon>
        <taxon>Hermanssonia</taxon>
    </lineage>
</organism>
<keyword evidence="4" id="KW-0963">Cytoplasm</keyword>
<proteinExistence type="predicted"/>
<keyword evidence="9" id="KW-1185">Reference proteome</keyword>
<evidence type="ECO:0000313" key="9">
    <source>
        <dbReference type="Proteomes" id="UP000309038"/>
    </source>
</evidence>
<dbReference type="GO" id="GO:0005737">
    <property type="term" value="C:cytoplasm"/>
    <property type="evidence" value="ECO:0007669"/>
    <property type="project" value="UniProtKB-SubCell"/>
</dbReference>
<comment type="subcellular location">
    <subcellularLocation>
        <location evidence="2">Cytoplasm</location>
    </subcellularLocation>
    <subcellularLocation>
        <location evidence="1">Nucleus</location>
    </subcellularLocation>
</comment>
<evidence type="ECO:0000256" key="6">
    <source>
        <dbReference type="SAM" id="MobiDB-lite"/>
    </source>
</evidence>
<evidence type="ECO:0000259" key="7">
    <source>
        <dbReference type="PROSITE" id="PS51203"/>
    </source>
</evidence>
<evidence type="ECO:0000256" key="4">
    <source>
        <dbReference type="ARBA" id="ARBA00022490"/>
    </source>
</evidence>
<gene>
    <name evidence="8" type="ORF">EW026_g1167</name>
</gene>
<dbReference type="SUPFAM" id="SSF49764">
    <property type="entry name" value="HSP20-like chaperones"/>
    <property type="match status" value="1"/>
</dbReference>
<dbReference type="EMBL" id="SGPJ01000021">
    <property type="protein sequence ID" value="THH01574.1"/>
    <property type="molecule type" value="Genomic_DNA"/>
</dbReference>
<dbReference type="GO" id="GO:0005634">
    <property type="term" value="C:nucleus"/>
    <property type="evidence" value="ECO:0007669"/>
    <property type="project" value="UniProtKB-SubCell"/>
</dbReference>
<dbReference type="PROSITE" id="PS51203">
    <property type="entry name" value="CS"/>
    <property type="match status" value="1"/>
</dbReference>
<evidence type="ECO:0000313" key="8">
    <source>
        <dbReference type="EMBL" id="THH01574.1"/>
    </source>
</evidence>
<reference evidence="8 9" key="1">
    <citation type="submission" date="2019-02" db="EMBL/GenBank/DDBJ databases">
        <title>Genome sequencing of the rare red list fungi Phlebia centrifuga.</title>
        <authorList>
            <person name="Buettner E."/>
            <person name="Kellner H."/>
        </authorList>
    </citation>
    <scope>NUCLEOTIDE SEQUENCE [LARGE SCALE GENOMIC DNA]</scope>
    <source>
        <strain evidence="8 9">DSM 108282</strain>
    </source>
</reference>
<name>A0A4S4KSM4_9APHY</name>
<dbReference type="CDD" id="cd06467">
    <property type="entry name" value="p23_NUDC_like"/>
    <property type="match status" value="1"/>
</dbReference>
<dbReference type="InterPro" id="IPR008978">
    <property type="entry name" value="HSP20-like_chaperone"/>
</dbReference>
<evidence type="ECO:0000256" key="3">
    <source>
        <dbReference type="ARBA" id="ARBA00018915"/>
    </source>
</evidence>
<keyword evidence="5" id="KW-0539">Nucleus</keyword>
<dbReference type="Pfam" id="PF04969">
    <property type="entry name" value="CS"/>
    <property type="match status" value="1"/>
</dbReference>
<evidence type="ECO:0000256" key="2">
    <source>
        <dbReference type="ARBA" id="ARBA00004496"/>
    </source>
</evidence>
<feature type="region of interest" description="Disordered" evidence="6">
    <location>
        <begin position="285"/>
        <end position="315"/>
    </location>
</feature>
<dbReference type="PANTHER" id="PTHR21664">
    <property type="entry name" value="CHRONIC MYELOGENOUS LEUKEMIA TUMOR ANTIGEN 66"/>
    <property type="match status" value="1"/>
</dbReference>
<accession>A0A4S4KSM4</accession>
<protein>
    <recommendedName>
        <fullName evidence="3">NudC domain-containing protein 1</fullName>
    </recommendedName>
</protein>
<dbReference type="Gene3D" id="2.60.40.790">
    <property type="match status" value="1"/>
</dbReference>
<sequence>MAATFEPNRSLLNPKFEGYKLDALNQEDIITRYSLPHKLKQTAASGKSPFSFQEVQSRIRHNHLIFAPNGRAVYVDAELRVIAVDFDDEGHNPSFEVLYELPRTIQSSAADSPHQEYPSVAFLDNEILFASDGNGTLYALHLQDRAPATLINAFEIPIPPEYESSESSVPFKVHAAVQTSPESCTVVLSSKHYSSVPAVAEPISTKVTKRMSQFDVWAVNVDVGMISQDQPLGLDILWHRRGEDVPLYVHYVESKKAFMLLGIASYHSIASAAPPTYEPSLDEMAPIPRSGECLDPTPAESGATPGPSKPPQYSWTQTTDTVTVAFPLPSSIPKDAIKITFSPTTFTLLVQSAAENETPVSLPRYALKKFWDGIQPSTSFWTLDREAEHAFGLLTLYLDKQHEGTRWSHLFAPSSTAATASVGSGSSEADVEVPETLDPSELWQIREALEKYTADLQSGGENAGGWGLGTGMPSLAEGEMDDEVDLTTGDTVALTWVGADGRVPSWCREAGDDSPFNLLSTPLPGPSGPQPPSLVVKRGLDGVVYTLGCGGSAEDPPTWTHTSTFCVLSFVLASKRDTRFVHHISDKAVLAFESGARGLGGNVYIYRNTAQKGDNWAKQAILKVSDGSGGVLLGVGMRHTREGKPIVLCLCEGELIVMKDGL</sequence>
<dbReference type="AlphaFoldDB" id="A0A4S4KSM4"/>